<evidence type="ECO:0000256" key="2">
    <source>
        <dbReference type="ARBA" id="ARBA00022692"/>
    </source>
</evidence>
<sequence>RVFIPYYTGEVVSAVFGEQASYERLHRTVGIMAILSLSCAVFGGLRGGSFTYAHATIDRQIRSDLFRAVIRQEIGFFDANKTGEICSRLTADCQTMSNTLSLYMNVLTRNVTMLFGSLIFMTTLSWRLSMITLITIPLMFLVNKIFGVWYDKLSEETQNSVAHANDVAEEVLSAIRTVKSFACERFESHRFLGYLNETLAIATRKVACVIGLIWTNELLQMAILTVVLWYGGHLVIQGKELGEVWNGLMQAVGASRKVFEFIDRDPRVKHLTFKADQTLLEFEGSL</sequence>
<name>A0A0B1SVU8_OESDE</name>
<gene>
    <name evidence="7" type="ORF">OESDEN_12909</name>
</gene>
<comment type="subcellular location">
    <subcellularLocation>
        <location evidence="1">Membrane</location>
        <topology evidence="1">Multi-pass membrane protein</topology>
    </subcellularLocation>
</comment>
<keyword evidence="8" id="KW-1185">Reference proteome</keyword>
<evidence type="ECO:0000313" key="7">
    <source>
        <dbReference type="EMBL" id="KHJ87320.1"/>
    </source>
</evidence>
<evidence type="ECO:0000313" key="8">
    <source>
        <dbReference type="Proteomes" id="UP000053660"/>
    </source>
</evidence>
<accession>A0A0B1SVU8</accession>
<dbReference type="GO" id="GO:0015421">
    <property type="term" value="F:ABC-type oligopeptide transporter activity"/>
    <property type="evidence" value="ECO:0007669"/>
    <property type="project" value="TreeGrafter"/>
</dbReference>
<dbReference type="EMBL" id="KN558016">
    <property type="protein sequence ID" value="KHJ87320.1"/>
    <property type="molecule type" value="Genomic_DNA"/>
</dbReference>
<dbReference type="InterPro" id="IPR011527">
    <property type="entry name" value="ABC1_TM_dom"/>
</dbReference>
<dbReference type="PANTHER" id="PTHR43394:SF19">
    <property type="entry name" value="ABC TRANSPORTER B FAMILY"/>
    <property type="match status" value="1"/>
</dbReference>
<dbReference type="PANTHER" id="PTHR43394">
    <property type="entry name" value="ATP-DEPENDENT PERMEASE MDL1, MITOCHONDRIAL"/>
    <property type="match status" value="1"/>
</dbReference>
<reference evidence="7 8" key="1">
    <citation type="submission" date="2014-03" db="EMBL/GenBank/DDBJ databases">
        <title>Draft genome of the hookworm Oesophagostomum dentatum.</title>
        <authorList>
            <person name="Mitreva M."/>
        </authorList>
    </citation>
    <scope>NUCLEOTIDE SEQUENCE [LARGE SCALE GENOMIC DNA]</scope>
    <source>
        <strain evidence="7 8">OD-Hann</strain>
    </source>
</reference>
<keyword evidence="4 5" id="KW-0472">Membrane</keyword>
<dbReference type="InterPro" id="IPR036640">
    <property type="entry name" value="ABC1_TM_sf"/>
</dbReference>
<proteinExistence type="predicted"/>
<feature type="non-terminal residue" evidence="7">
    <location>
        <position position="1"/>
    </location>
</feature>
<dbReference type="Proteomes" id="UP000053660">
    <property type="component" value="Unassembled WGS sequence"/>
</dbReference>
<dbReference type="Gene3D" id="1.20.1560.10">
    <property type="entry name" value="ABC transporter type 1, transmembrane domain"/>
    <property type="match status" value="1"/>
</dbReference>
<dbReference type="FunFam" id="1.20.1560.10:FF:000154">
    <property type="entry name" value="HAlF transporter (PGP related)"/>
    <property type="match status" value="1"/>
</dbReference>
<dbReference type="GO" id="GO:0005524">
    <property type="term" value="F:ATP binding"/>
    <property type="evidence" value="ECO:0007669"/>
    <property type="project" value="InterPro"/>
</dbReference>
<feature type="domain" description="ABC transmembrane type-1" evidence="6">
    <location>
        <begin position="1"/>
        <end position="239"/>
    </location>
</feature>
<keyword evidence="3 5" id="KW-1133">Transmembrane helix</keyword>
<dbReference type="InterPro" id="IPR039421">
    <property type="entry name" value="Type_1_exporter"/>
</dbReference>
<organism evidence="7 8">
    <name type="scientific">Oesophagostomum dentatum</name>
    <name type="common">Nodular worm</name>
    <dbReference type="NCBI Taxonomy" id="61180"/>
    <lineage>
        <taxon>Eukaryota</taxon>
        <taxon>Metazoa</taxon>
        <taxon>Ecdysozoa</taxon>
        <taxon>Nematoda</taxon>
        <taxon>Chromadorea</taxon>
        <taxon>Rhabditida</taxon>
        <taxon>Rhabditina</taxon>
        <taxon>Rhabditomorpha</taxon>
        <taxon>Strongyloidea</taxon>
        <taxon>Strongylidae</taxon>
        <taxon>Oesophagostomum</taxon>
    </lineage>
</organism>
<dbReference type="Pfam" id="PF00664">
    <property type="entry name" value="ABC_membrane"/>
    <property type="match status" value="1"/>
</dbReference>
<dbReference type="AlphaFoldDB" id="A0A0B1SVU8"/>
<dbReference type="GO" id="GO:0016020">
    <property type="term" value="C:membrane"/>
    <property type="evidence" value="ECO:0007669"/>
    <property type="project" value="UniProtKB-SubCell"/>
</dbReference>
<evidence type="ECO:0000259" key="6">
    <source>
        <dbReference type="PROSITE" id="PS50929"/>
    </source>
</evidence>
<feature type="transmembrane region" description="Helical" evidence="5">
    <location>
        <begin position="25"/>
        <end position="45"/>
    </location>
</feature>
<dbReference type="SUPFAM" id="SSF90123">
    <property type="entry name" value="ABC transporter transmembrane region"/>
    <property type="match status" value="1"/>
</dbReference>
<protein>
    <submittedName>
        <fullName evidence="7">ABC transporter transmembrane region</fullName>
    </submittedName>
</protein>
<keyword evidence="2 5" id="KW-0812">Transmembrane</keyword>
<evidence type="ECO:0000256" key="3">
    <source>
        <dbReference type="ARBA" id="ARBA00022989"/>
    </source>
</evidence>
<evidence type="ECO:0000256" key="1">
    <source>
        <dbReference type="ARBA" id="ARBA00004141"/>
    </source>
</evidence>
<dbReference type="CDD" id="cd18572">
    <property type="entry name" value="ABC_6TM_TAP"/>
    <property type="match status" value="1"/>
</dbReference>
<dbReference type="PROSITE" id="PS50929">
    <property type="entry name" value="ABC_TM1F"/>
    <property type="match status" value="1"/>
</dbReference>
<evidence type="ECO:0000256" key="4">
    <source>
        <dbReference type="ARBA" id="ARBA00023136"/>
    </source>
</evidence>
<dbReference type="OrthoDB" id="6500128at2759"/>
<evidence type="ECO:0000256" key="5">
    <source>
        <dbReference type="SAM" id="Phobius"/>
    </source>
</evidence>